<gene>
    <name evidence="1" type="ORF">BpHYR1_043058</name>
</gene>
<comment type="caution">
    <text evidence="1">The sequence shown here is derived from an EMBL/GenBank/DDBJ whole genome shotgun (WGS) entry which is preliminary data.</text>
</comment>
<proteinExistence type="predicted"/>
<reference evidence="1 2" key="1">
    <citation type="journal article" date="2018" name="Sci. Rep.">
        <title>Genomic signatures of local adaptation to the degree of environmental predictability in rotifers.</title>
        <authorList>
            <person name="Franch-Gras L."/>
            <person name="Hahn C."/>
            <person name="Garcia-Roger E.M."/>
            <person name="Carmona M.J."/>
            <person name="Serra M."/>
            <person name="Gomez A."/>
        </authorList>
    </citation>
    <scope>NUCLEOTIDE SEQUENCE [LARGE SCALE GENOMIC DNA]</scope>
    <source>
        <strain evidence="1">HYR1</strain>
    </source>
</reference>
<dbReference type="Proteomes" id="UP000276133">
    <property type="component" value="Unassembled WGS sequence"/>
</dbReference>
<protein>
    <submittedName>
        <fullName evidence="1">Uncharacterized protein</fullName>
    </submittedName>
</protein>
<evidence type="ECO:0000313" key="1">
    <source>
        <dbReference type="EMBL" id="RNA22180.1"/>
    </source>
</evidence>
<sequence>MTSRTNEFNLGVETKNLVKFYSKKDWGVSVGNVPILFKNNNKCQLTDVFFLRKVSKIQCSIQEKTLLFSSLIKIHFIKTSFLPYFGIVKFKYKWSKNSCFFDELKLNYKAGKDLCYERLKKTFSIGFRSSDFGADFNHEIFFKSLICVLDLILIRVGCGQIKPVINHSLLSNVILKLSKNILSPNSFHVSKSR</sequence>
<keyword evidence="2" id="KW-1185">Reference proteome</keyword>
<accession>A0A3M7RF88</accession>
<dbReference type="AlphaFoldDB" id="A0A3M7RF88"/>
<name>A0A3M7RF88_BRAPC</name>
<organism evidence="1 2">
    <name type="scientific">Brachionus plicatilis</name>
    <name type="common">Marine rotifer</name>
    <name type="synonym">Brachionus muelleri</name>
    <dbReference type="NCBI Taxonomy" id="10195"/>
    <lineage>
        <taxon>Eukaryota</taxon>
        <taxon>Metazoa</taxon>
        <taxon>Spiralia</taxon>
        <taxon>Gnathifera</taxon>
        <taxon>Rotifera</taxon>
        <taxon>Eurotatoria</taxon>
        <taxon>Monogononta</taxon>
        <taxon>Pseudotrocha</taxon>
        <taxon>Ploima</taxon>
        <taxon>Brachionidae</taxon>
        <taxon>Brachionus</taxon>
    </lineage>
</organism>
<dbReference type="EMBL" id="REGN01003520">
    <property type="protein sequence ID" value="RNA22180.1"/>
    <property type="molecule type" value="Genomic_DNA"/>
</dbReference>
<evidence type="ECO:0000313" key="2">
    <source>
        <dbReference type="Proteomes" id="UP000276133"/>
    </source>
</evidence>